<accession>A0A665WHV4</accession>
<keyword evidence="3" id="KW-0479">Metal-binding</keyword>
<dbReference type="GO" id="GO:0120510">
    <property type="term" value="C:mitochondrial [4Fe-4S] assembly complex"/>
    <property type="evidence" value="ECO:0007669"/>
    <property type="project" value="UniProtKB-ARBA"/>
</dbReference>
<dbReference type="Proteomes" id="UP000472264">
    <property type="component" value="Chromosome 22"/>
</dbReference>
<dbReference type="NCBIfam" id="TIGR00049">
    <property type="entry name" value="iron-sulfur cluster assembly accessory protein"/>
    <property type="match status" value="1"/>
</dbReference>
<evidence type="ECO:0000256" key="1">
    <source>
        <dbReference type="ARBA" id="ARBA00004173"/>
    </source>
</evidence>
<dbReference type="Gene3D" id="2.60.300.12">
    <property type="entry name" value="HesB-like domain"/>
    <property type="match status" value="1"/>
</dbReference>
<comment type="function">
    <text evidence="6">Involved in the maturation of mitochondrial 4Fe-4S proteins functioning late in the iron-sulfur cluster assembly pathway. May be involved in the binding of an intermediate of Fe/S cluster assembly.</text>
</comment>
<keyword evidence="12" id="KW-1185">Reference proteome</keyword>
<dbReference type="InParanoid" id="A0A665WHV4"/>
<reference evidence="11" key="3">
    <citation type="submission" date="2025-09" db="UniProtKB">
        <authorList>
            <consortium name="Ensembl"/>
        </authorList>
    </citation>
    <scope>IDENTIFICATION</scope>
</reference>
<dbReference type="FunFam" id="2.60.300.12:FF:000006">
    <property type="entry name" value="Iron-sulfur cluster assembly 2 mitochondrial"/>
    <property type="match status" value="1"/>
</dbReference>
<organism evidence="11 12">
    <name type="scientific">Echeneis naucrates</name>
    <name type="common">Live sharksucker</name>
    <dbReference type="NCBI Taxonomy" id="173247"/>
    <lineage>
        <taxon>Eukaryota</taxon>
        <taxon>Metazoa</taxon>
        <taxon>Chordata</taxon>
        <taxon>Craniata</taxon>
        <taxon>Vertebrata</taxon>
        <taxon>Euteleostomi</taxon>
        <taxon>Actinopterygii</taxon>
        <taxon>Neopterygii</taxon>
        <taxon>Teleostei</taxon>
        <taxon>Neoteleostei</taxon>
        <taxon>Acanthomorphata</taxon>
        <taxon>Carangaria</taxon>
        <taxon>Carangiformes</taxon>
        <taxon>Echeneidae</taxon>
        <taxon>Echeneis</taxon>
    </lineage>
</organism>
<dbReference type="AlphaFoldDB" id="A0A665WHV4"/>
<dbReference type="InterPro" id="IPR016092">
    <property type="entry name" value="ATAP"/>
</dbReference>
<evidence type="ECO:0000256" key="6">
    <source>
        <dbReference type="ARBA" id="ARBA00057540"/>
    </source>
</evidence>
<dbReference type="InterPro" id="IPR000361">
    <property type="entry name" value="ATAP_core_dom"/>
</dbReference>
<dbReference type="Pfam" id="PF01521">
    <property type="entry name" value="Fe-S_biosyn"/>
    <property type="match status" value="1"/>
</dbReference>
<evidence type="ECO:0000259" key="10">
    <source>
        <dbReference type="Pfam" id="PF01521"/>
    </source>
</evidence>
<dbReference type="OMA" id="NALVTEW"/>
<dbReference type="PANTHER" id="PTHR43011:SF1">
    <property type="entry name" value="IRON-SULFUR CLUSTER ASSEMBLY 2 HOMOLOG, MITOCHONDRIAL"/>
    <property type="match status" value="1"/>
</dbReference>
<comment type="similarity">
    <text evidence="2">Belongs to the HesB/IscA family.</text>
</comment>
<comment type="subcellular location">
    <subcellularLocation>
        <location evidence="1">Mitochondrion</location>
    </subcellularLocation>
</comment>
<dbReference type="InterPro" id="IPR035903">
    <property type="entry name" value="HesB-like_dom_sf"/>
</dbReference>
<reference evidence="11" key="2">
    <citation type="submission" date="2025-08" db="UniProtKB">
        <authorList>
            <consortium name="Ensembl"/>
        </authorList>
    </citation>
    <scope>IDENTIFICATION</scope>
</reference>
<evidence type="ECO:0000256" key="9">
    <source>
        <dbReference type="ARBA" id="ARBA00093471"/>
    </source>
</evidence>
<evidence type="ECO:0000256" key="2">
    <source>
        <dbReference type="ARBA" id="ARBA00006718"/>
    </source>
</evidence>
<protein>
    <recommendedName>
        <fullName evidence="7">Iron-sulfur cluster assembly 2 homolog, mitochondrial</fullName>
    </recommendedName>
    <alternativeName>
        <fullName evidence="8">HESB-like domain-containing protein 1</fullName>
    </alternativeName>
</protein>
<proteinExistence type="inferred from homology"/>
<evidence type="ECO:0000256" key="3">
    <source>
        <dbReference type="ARBA" id="ARBA00022723"/>
    </source>
</evidence>
<dbReference type="Ensembl" id="ENSENLT00000044665.1">
    <property type="protein sequence ID" value="ENSENLP00000043568.1"/>
    <property type="gene ID" value="ENSENLG00000018592.1"/>
</dbReference>
<evidence type="ECO:0000313" key="12">
    <source>
        <dbReference type="Proteomes" id="UP000472264"/>
    </source>
</evidence>
<dbReference type="SUPFAM" id="SSF89360">
    <property type="entry name" value="HesB-like domain"/>
    <property type="match status" value="1"/>
</dbReference>
<sequence length="194" mass="21358">MRVRHTFYYNKGVGLIYILLWKMSFATEAMISASKSKLLSLARASFLLNSPAVSQQLHRLPPNPAAGIRRFSSSSAEGKPAVSSPSEDKVHLTESCVKRLGEIMEKGEYLRIHVEGGGCSGFQYKFSVDSNRNEDDRVFEKGGVGIIVDQDSLEFVKGSTVDFSQELIRSTFQVLKNPQADHGCSCGSSFSVKL</sequence>
<evidence type="ECO:0000256" key="5">
    <source>
        <dbReference type="ARBA" id="ARBA00023128"/>
    </source>
</evidence>
<dbReference type="PROSITE" id="PS01152">
    <property type="entry name" value="HESB"/>
    <property type="match status" value="1"/>
</dbReference>
<evidence type="ECO:0000256" key="7">
    <source>
        <dbReference type="ARBA" id="ARBA00073313"/>
    </source>
</evidence>
<keyword evidence="5" id="KW-0496">Mitochondrion</keyword>
<comment type="subunit">
    <text evidence="9">Heterotetramer; forms a dimer of dimers with IBA57. Interacts with [2Fe-2S]-ISCA2 forming the heterodimer [2Fe- 2S]-ISCA2-IBA57 complex; [2Fe-2S] cluster binding is absolutely required to promote the complex formation.</text>
</comment>
<keyword evidence="4" id="KW-0408">Iron</keyword>
<dbReference type="GO" id="GO:0051539">
    <property type="term" value="F:4 iron, 4 sulfur cluster binding"/>
    <property type="evidence" value="ECO:0007669"/>
    <property type="project" value="TreeGrafter"/>
</dbReference>
<dbReference type="GO" id="GO:0005506">
    <property type="term" value="F:iron ion binding"/>
    <property type="evidence" value="ECO:0007669"/>
    <property type="project" value="TreeGrafter"/>
</dbReference>
<evidence type="ECO:0000256" key="8">
    <source>
        <dbReference type="ARBA" id="ARBA00077082"/>
    </source>
</evidence>
<reference evidence="11" key="1">
    <citation type="submission" date="2021-04" db="EMBL/GenBank/DDBJ databases">
        <authorList>
            <consortium name="Wellcome Sanger Institute Data Sharing"/>
        </authorList>
    </citation>
    <scope>NUCLEOTIDE SEQUENCE [LARGE SCALE GENOMIC DNA]</scope>
</reference>
<feature type="domain" description="Core" evidence="10">
    <location>
        <begin position="89"/>
        <end position="187"/>
    </location>
</feature>
<dbReference type="GO" id="GO:0016226">
    <property type="term" value="P:iron-sulfur cluster assembly"/>
    <property type="evidence" value="ECO:0007669"/>
    <property type="project" value="InterPro"/>
</dbReference>
<dbReference type="PANTHER" id="PTHR43011">
    <property type="entry name" value="IRON-SULFUR CLUSTER ASSEMBLY 2 HOMOLOG, MITOCHONDRIAL"/>
    <property type="match status" value="1"/>
</dbReference>
<dbReference type="InterPro" id="IPR017870">
    <property type="entry name" value="FeS_cluster_insertion_CS"/>
</dbReference>
<evidence type="ECO:0000256" key="4">
    <source>
        <dbReference type="ARBA" id="ARBA00023004"/>
    </source>
</evidence>
<dbReference type="GO" id="GO:0051537">
    <property type="term" value="F:2 iron, 2 sulfur cluster binding"/>
    <property type="evidence" value="ECO:0007669"/>
    <property type="project" value="TreeGrafter"/>
</dbReference>
<name>A0A665WHV4_ECHNA</name>
<evidence type="ECO:0000313" key="11">
    <source>
        <dbReference type="Ensembl" id="ENSENLP00000043568.1"/>
    </source>
</evidence>
<gene>
    <name evidence="11" type="primary">isca2</name>
</gene>